<dbReference type="NCBIfam" id="NF002021">
    <property type="entry name" value="PRK00831.1"/>
    <property type="match status" value="1"/>
</dbReference>
<reference evidence="6" key="1">
    <citation type="submission" date="2024-06" db="EMBL/GenBank/DDBJ databases">
        <authorList>
            <person name="Dussert Y."/>
            <person name="Peccoud J."/>
            <person name="Pigeault R."/>
        </authorList>
    </citation>
    <scope>NUCLEOTIDE SEQUENCE</scope>
    <source>
        <strain evidence="6">WArc</strain>
    </source>
</reference>
<protein>
    <recommendedName>
        <fullName evidence="4">Large ribosomal subunit protein bL36</fullName>
    </recommendedName>
</protein>
<gene>
    <name evidence="6" type="primary">ykgO</name>
    <name evidence="4" type="synonym">rpmJ</name>
    <name evidence="7" type="ORF">ABLO99_02510</name>
    <name evidence="6" type="ORF">ABLO99_05375</name>
</gene>
<dbReference type="InterPro" id="IPR035977">
    <property type="entry name" value="Ribosomal_bL36_sp"/>
</dbReference>
<dbReference type="PANTHER" id="PTHR47781:SF1">
    <property type="entry name" value="LARGE RIBOSOMAL SUBUNIT PROTEIN BL36B"/>
    <property type="match status" value="1"/>
</dbReference>
<comment type="similarity">
    <text evidence="1 4 5">Belongs to the bacterial ribosomal protein bL36 family.</text>
</comment>
<evidence type="ECO:0000256" key="4">
    <source>
        <dbReference type="HAMAP-Rule" id="MF_00251"/>
    </source>
</evidence>
<dbReference type="Pfam" id="PF00444">
    <property type="entry name" value="Ribosomal_L36"/>
    <property type="match status" value="1"/>
</dbReference>
<name>A0AAU7Q0L6_9RICK</name>
<evidence type="ECO:0000256" key="5">
    <source>
        <dbReference type="RuleBase" id="RU000571"/>
    </source>
</evidence>
<dbReference type="EMBL" id="CP157942">
    <property type="protein sequence ID" value="XBS66667.1"/>
    <property type="molecule type" value="Genomic_DNA"/>
</dbReference>
<dbReference type="InterPro" id="IPR047621">
    <property type="entry name" value="Ribosomal_L36_bact"/>
</dbReference>
<dbReference type="PANTHER" id="PTHR47781">
    <property type="entry name" value="50S RIBOSOMAL PROTEIN L36 2"/>
    <property type="match status" value="1"/>
</dbReference>
<sequence length="42" mass="4881">MKVKASLKSYRNRDKNCKVVKRDGKIYVINKVNPRCKARQGS</sequence>
<accession>A0AAU7Q0L6</accession>
<evidence type="ECO:0000313" key="6">
    <source>
        <dbReference type="EMBL" id="XBS66667.1"/>
    </source>
</evidence>
<dbReference type="AlphaFoldDB" id="A0AAU7Q0L6"/>
<dbReference type="SUPFAM" id="SSF57840">
    <property type="entry name" value="Ribosomal protein L36"/>
    <property type="match status" value="1"/>
</dbReference>
<dbReference type="GO" id="GO:0005840">
    <property type="term" value="C:ribosome"/>
    <property type="evidence" value="ECO:0007669"/>
    <property type="project" value="UniProtKB-KW"/>
</dbReference>
<dbReference type="GO" id="GO:1990904">
    <property type="term" value="C:ribonucleoprotein complex"/>
    <property type="evidence" value="ECO:0007669"/>
    <property type="project" value="UniProtKB-KW"/>
</dbReference>
<keyword evidence="3 4" id="KW-0687">Ribonucleoprotein</keyword>
<evidence type="ECO:0000256" key="1">
    <source>
        <dbReference type="ARBA" id="ARBA00007645"/>
    </source>
</evidence>
<evidence type="ECO:0000313" key="7">
    <source>
        <dbReference type="EMBL" id="XBS67536.1"/>
    </source>
</evidence>
<dbReference type="EMBL" id="CP157942">
    <property type="protein sequence ID" value="XBS67536.1"/>
    <property type="molecule type" value="Genomic_DNA"/>
</dbReference>
<dbReference type="HAMAP" id="MF_00251">
    <property type="entry name" value="Ribosomal_bL36"/>
    <property type="match status" value="1"/>
</dbReference>
<dbReference type="RefSeq" id="WP_349967106.1">
    <property type="nucleotide sequence ID" value="NZ_CP157942.1"/>
</dbReference>
<organism evidence="6">
    <name type="scientific">Wolbachia endosymbiont of Armadillidium arcangelii</name>
    <dbReference type="NCBI Taxonomy" id="3158571"/>
    <lineage>
        <taxon>Bacteria</taxon>
        <taxon>Pseudomonadati</taxon>
        <taxon>Pseudomonadota</taxon>
        <taxon>Alphaproteobacteria</taxon>
        <taxon>Rickettsiales</taxon>
        <taxon>Anaplasmataceae</taxon>
        <taxon>Wolbachieae</taxon>
        <taxon>Wolbachia</taxon>
    </lineage>
</organism>
<evidence type="ECO:0000256" key="3">
    <source>
        <dbReference type="ARBA" id="ARBA00023274"/>
    </source>
</evidence>
<proteinExistence type="inferred from homology"/>
<dbReference type="NCBIfam" id="TIGR01022">
    <property type="entry name" value="rpmJ_bact"/>
    <property type="match status" value="1"/>
</dbReference>
<dbReference type="GO" id="GO:0003735">
    <property type="term" value="F:structural constituent of ribosome"/>
    <property type="evidence" value="ECO:0007669"/>
    <property type="project" value="InterPro"/>
</dbReference>
<dbReference type="InterPro" id="IPR000473">
    <property type="entry name" value="Ribosomal_bL36"/>
</dbReference>
<evidence type="ECO:0000256" key="2">
    <source>
        <dbReference type="ARBA" id="ARBA00022980"/>
    </source>
</evidence>
<keyword evidence="2 4" id="KW-0689">Ribosomal protein</keyword>
<dbReference type="GO" id="GO:0006412">
    <property type="term" value="P:translation"/>
    <property type="evidence" value="ECO:0007669"/>
    <property type="project" value="UniProtKB-UniRule"/>
</dbReference>